<protein>
    <submittedName>
        <fullName evidence="6">Antibiotic acetyltransferase</fullName>
    </submittedName>
</protein>
<dbReference type="Pfam" id="PF00132">
    <property type="entry name" value="Hexapep"/>
    <property type="match status" value="1"/>
</dbReference>
<name>A0A371K1I1_9GAMM</name>
<organism evidence="6 7">
    <name type="scientific">Lysobacter silvisoli</name>
    <dbReference type="NCBI Taxonomy" id="2293254"/>
    <lineage>
        <taxon>Bacteria</taxon>
        <taxon>Pseudomonadati</taxon>
        <taxon>Pseudomonadota</taxon>
        <taxon>Gammaproteobacteria</taxon>
        <taxon>Lysobacterales</taxon>
        <taxon>Lysobacteraceae</taxon>
        <taxon>Lysobacter</taxon>
    </lineage>
</organism>
<dbReference type="PANTHER" id="PTHR43300:SF11">
    <property type="entry name" value="ACETYLTRANSFERASE RV3034C-RELATED"/>
    <property type="match status" value="1"/>
</dbReference>
<dbReference type="GO" id="GO:0016746">
    <property type="term" value="F:acyltransferase activity"/>
    <property type="evidence" value="ECO:0007669"/>
    <property type="project" value="UniProtKB-KW"/>
</dbReference>
<dbReference type="OrthoDB" id="9815592at2"/>
<accession>A0A371K1I1</accession>
<dbReference type="InterPro" id="IPR001451">
    <property type="entry name" value="Hexapep"/>
</dbReference>
<keyword evidence="5" id="KW-0012">Acyltransferase</keyword>
<evidence type="ECO:0000313" key="6">
    <source>
        <dbReference type="EMBL" id="RDZ27765.1"/>
    </source>
</evidence>
<dbReference type="RefSeq" id="WP_115857208.1">
    <property type="nucleotide sequence ID" value="NZ_QTSU01000001.1"/>
</dbReference>
<keyword evidence="7" id="KW-1185">Reference proteome</keyword>
<keyword evidence="2 6" id="KW-0808">Transferase</keyword>
<dbReference type="FunFam" id="2.160.10.10:FF:000037">
    <property type="entry name" value="Streptogramin A acetyltransferase"/>
    <property type="match status" value="1"/>
</dbReference>
<dbReference type="PROSITE" id="PS00101">
    <property type="entry name" value="HEXAPEP_TRANSFERASES"/>
    <property type="match status" value="1"/>
</dbReference>
<dbReference type="PANTHER" id="PTHR43300">
    <property type="entry name" value="ACETYLTRANSFERASE"/>
    <property type="match status" value="1"/>
</dbReference>
<dbReference type="Gene3D" id="2.160.10.10">
    <property type="entry name" value="Hexapeptide repeat proteins"/>
    <property type="match status" value="1"/>
</dbReference>
<evidence type="ECO:0000256" key="3">
    <source>
        <dbReference type="ARBA" id="ARBA00022737"/>
    </source>
</evidence>
<comment type="similarity">
    <text evidence="1">Belongs to the transferase hexapeptide repeat family.</text>
</comment>
<dbReference type="SUPFAM" id="SSF51161">
    <property type="entry name" value="Trimeric LpxA-like enzymes"/>
    <property type="match status" value="1"/>
</dbReference>
<sequence length="210" mass="23639">MHGPDPSDPHPMRGFPQICYIRNTIDNPQIQVGEYTYYDDPEDSEGFERNVLYLFPFIGDKLVIGRYCAIARGATFVMNGANHRMSGFSTYPFNIFGNGWERITPLPEELPYKGDTVVGNDVWIGYQAMLMPGVRVGDGAIVAARSVVASDVPPYAVVAGNPARVLRMRYDEEQVRRLQRIAWWDWDADKVSRHLELIVGGDLDALEAAR</sequence>
<proteinExistence type="inferred from homology"/>
<dbReference type="InterPro" id="IPR011004">
    <property type="entry name" value="Trimer_LpxA-like_sf"/>
</dbReference>
<reference evidence="6 7" key="1">
    <citation type="submission" date="2018-08" db="EMBL/GenBank/DDBJ databases">
        <title>Lysobacter sp. zong2l5, whole genome shotgun sequence.</title>
        <authorList>
            <person name="Zhang X."/>
            <person name="Feng G."/>
            <person name="Zhu H."/>
        </authorList>
    </citation>
    <scope>NUCLEOTIDE SEQUENCE [LARGE SCALE GENOMIC DNA]</scope>
    <source>
        <strain evidence="7">zong2l5</strain>
    </source>
</reference>
<dbReference type="EMBL" id="QTSU01000001">
    <property type="protein sequence ID" value="RDZ27765.1"/>
    <property type="molecule type" value="Genomic_DNA"/>
</dbReference>
<dbReference type="GO" id="GO:0046677">
    <property type="term" value="P:response to antibiotic"/>
    <property type="evidence" value="ECO:0007669"/>
    <property type="project" value="UniProtKB-KW"/>
</dbReference>
<dbReference type="InterPro" id="IPR018357">
    <property type="entry name" value="Hexapep_transf_CS"/>
</dbReference>
<dbReference type="AlphaFoldDB" id="A0A371K1I1"/>
<evidence type="ECO:0000313" key="7">
    <source>
        <dbReference type="Proteomes" id="UP000264492"/>
    </source>
</evidence>
<evidence type="ECO:0000256" key="4">
    <source>
        <dbReference type="ARBA" id="ARBA00023251"/>
    </source>
</evidence>
<keyword evidence="3" id="KW-0677">Repeat</keyword>
<evidence type="ECO:0000256" key="5">
    <source>
        <dbReference type="ARBA" id="ARBA00023315"/>
    </source>
</evidence>
<comment type="caution">
    <text evidence="6">The sequence shown here is derived from an EMBL/GenBank/DDBJ whole genome shotgun (WGS) entry which is preliminary data.</text>
</comment>
<gene>
    <name evidence="6" type="ORF">DX914_00905</name>
</gene>
<evidence type="ECO:0000256" key="1">
    <source>
        <dbReference type="ARBA" id="ARBA00007274"/>
    </source>
</evidence>
<dbReference type="CDD" id="cd03349">
    <property type="entry name" value="LbH_XAT"/>
    <property type="match status" value="1"/>
</dbReference>
<keyword evidence="4" id="KW-0046">Antibiotic resistance</keyword>
<evidence type="ECO:0000256" key="2">
    <source>
        <dbReference type="ARBA" id="ARBA00022679"/>
    </source>
</evidence>
<dbReference type="Proteomes" id="UP000264492">
    <property type="component" value="Unassembled WGS sequence"/>
</dbReference>
<dbReference type="InterPro" id="IPR050179">
    <property type="entry name" value="Trans_hexapeptide_repeat"/>
</dbReference>